<keyword evidence="1" id="KW-0732">Signal</keyword>
<evidence type="ECO:0008006" key="4">
    <source>
        <dbReference type="Google" id="ProtNLM"/>
    </source>
</evidence>
<dbReference type="RefSeq" id="WP_216054187.1">
    <property type="nucleotide sequence ID" value="NZ_JAWCUA010000007.1"/>
</dbReference>
<sequence>MKKLLTLTLTTLFASSVMAEAPATFKMAVVQGSDGASDIRKGNYEKGINRIVARTSNTKADEQVAMQMNLCVAYANSGQFDLANKACDEAIVLSKTFVESDSSAARFVSLALNNRAIFKTKMQDFDGALQDLMEAAEVKNTSIIEGNLLKLIHQQADNIQFKTMQLTQA</sequence>
<name>A0ABU3QZX4_9GAMM</name>
<comment type="caution">
    <text evidence="2">The sequence shown here is derived from an EMBL/GenBank/DDBJ whole genome shotgun (WGS) entry which is preliminary data.</text>
</comment>
<evidence type="ECO:0000313" key="3">
    <source>
        <dbReference type="Proteomes" id="UP001257914"/>
    </source>
</evidence>
<reference evidence="2 3" key="1">
    <citation type="submission" date="2023-10" db="EMBL/GenBank/DDBJ databases">
        <title>Psychrosphaera aquimaarina strain SW33 isolated from seawater.</title>
        <authorList>
            <person name="Bayburt H."/>
            <person name="Kim J.M."/>
            <person name="Choi B.J."/>
            <person name="Jeon C.O."/>
        </authorList>
    </citation>
    <scope>NUCLEOTIDE SEQUENCE [LARGE SCALE GENOMIC DNA]</scope>
    <source>
        <strain evidence="2 3">KCTC 52743</strain>
    </source>
</reference>
<dbReference type="Proteomes" id="UP001257914">
    <property type="component" value="Unassembled WGS sequence"/>
</dbReference>
<evidence type="ECO:0000313" key="2">
    <source>
        <dbReference type="EMBL" id="MDU0112993.1"/>
    </source>
</evidence>
<protein>
    <recommendedName>
        <fullName evidence="4">Tetratricopeptide repeat protein</fullName>
    </recommendedName>
</protein>
<keyword evidence="3" id="KW-1185">Reference proteome</keyword>
<gene>
    <name evidence="2" type="ORF">RT723_08285</name>
</gene>
<feature type="signal peptide" evidence="1">
    <location>
        <begin position="1"/>
        <end position="19"/>
    </location>
</feature>
<dbReference type="EMBL" id="JAWCUA010000007">
    <property type="protein sequence ID" value="MDU0112993.1"/>
    <property type="molecule type" value="Genomic_DNA"/>
</dbReference>
<feature type="chain" id="PRO_5045921165" description="Tetratricopeptide repeat protein" evidence="1">
    <location>
        <begin position="20"/>
        <end position="169"/>
    </location>
</feature>
<proteinExistence type="predicted"/>
<organism evidence="2 3">
    <name type="scientific">Psychrosphaera aquimarina</name>
    <dbReference type="NCBI Taxonomy" id="2044854"/>
    <lineage>
        <taxon>Bacteria</taxon>
        <taxon>Pseudomonadati</taxon>
        <taxon>Pseudomonadota</taxon>
        <taxon>Gammaproteobacteria</taxon>
        <taxon>Alteromonadales</taxon>
        <taxon>Pseudoalteromonadaceae</taxon>
        <taxon>Psychrosphaera</taxon>
    </lineage>
</organism>
<evidence type="ECO:0000256" key="1">
    <source>
        <dbReference type="SAM" id="SignalP"/>
    </source>
</evidence>
<accession>A0ABU3QZX4</accession>